<reference evidence="2" key="1">
    <citation type="submission" date="2017-12" db="EMBL/GenBank/DDBJ databases">
        <authorList>
            <consortium name="DOE Joint Genome Institute"/>
            <person name="Mondo S.J."/>
            <person name="Kjaerbolling I."/>
            <person name="Vesth T.C."/>
            <person name="Frisvad J.C."/>
            <person name="Nybo J.L."/>
            <person name="Theobald S."/>
            <person name="Kuo A."/>
            <person name="Bowyer P."/>
            <person name="Matsuda Y."/>
            <person name="Lyhne E.K."/>
            <person name="Kogle M.E."/>
            <person name="Clum A."/>
            <person name="Lipzen A."/>
            <person name="Salamov A."/>
            <person name="Ngan C.Y."/>
            <person name="Daum C."/>
            <person name="Chiniquy J."/>
            <person name="Barry K."/>
            <person name="LaButti K."/>
            <person name="Haridas S."/>
            <person name="Simmons B.A."/>
            <person name="Magnuson J.K."/>
            <person name="Mortensen U.H."/>
            <person name="Larsen T.O."/>
            <person name="Grigoriev I.V."/>
            <person name="Baker S.E."/>
            <person name="Andersen M.R."/>
            <person name="Nordberg H.P."/>
            <person name="Cantor M.N."/>
            <person name="Hua S.X."/>
        </authorList>
    </citation>
    <scope>NUCLEOTIDE SEQUENCE [LARGE SCALE GENOMIC DNA]</scope>
    <source>
        <strain evidence="2">IBT 19404</strain>
    </source>
</reference>
<proteinExistence type="predicted"/>
<keyword evidence="2" id="KW-1185">Reference proteome</keyword>
<evidence type="ECO:0000313" key="2">
    <source>
        <dbReference type="Proteomes" id="UP000235023"/>
    </source>
</evidence>
<accession>A0A2J5I4T7</accession>
<protein>
    <submittedName>
        <fullName evidence="1">Uncharacterized protein</fullName>
    </submittedName>
</protein>
<dbReference type="EMBL" id="KZ559508">
    <property type="protein sequence ID" value="PLN84929.1"/>
    <property type="molecule type" value="Genomic_DNA"/>
</dbReference>
<organism evidence="1 2">
    <name type="scientific">Aspergillus taichungensis</name>
    <dbReference type="NCBI Taxonomy" id="482145"/>
    <lineage>
        <taxon>Eukaryota</taxon>
        <taxon>Fungi</taxon>
        <taxon>Dikarya</taxon>
        <taxon>Ascomycota</taxon>
        <taxon>Pezizomycotina</taxon>
        <taxon>Eurotiomycetes</taxon>
        <taxon>Eurotiomycetidae</taxon>
        <taxon>Eurotiales</taxon>
        <taxon>Aspergillaceae</taxon>
        <taxon>Aspergillus</taxon>
        <taxon>Aspergillus subgen. Circumdati</taxon>
    </lineage>
</organism>
<name>A0A2J5I4T7_9EURO</name>
<dbReference type="Proteomes" id="UP000235023">
    <property type="component" value="Unassembled WGS sequence"/>
</dbReference>
<dbReference type="AlphaFoldDB" id="A0A2J5I4T7"/>
<sequence>MSVTVHSVIVNPDALIPRADQIQESEMEMLTPWVFEHFDVADRDCPHIWPRERGAFKDFFWYLSSYYTELNDFSEKGIACAKNEYETITLPKRNWTVPGRADYAHLMGLQGTMLRILMETIHLETIHLEKSRKGGHQLYFPMTKFKQAYVIGGDKYYSRPDGTATFGPPEKRVPILSFAGWYEGQTWKEFLTEILSIMLGQVARNVNVCYEDQEVFIIGFYERCIYIARGFFTKDLISRVHLKGCSEDETIELLLTRGYNLSLREEWMEAVGVLANLLRYLLSGNAKVGALQAHLPKAANFTAG</sequence>
<evidence type="ECO:0000313" key="1">
    <source>
        <dbReference type="EMBL" id="PLN84929.1"/>
    </source>
</evidence>
<dbReference type="OrthoDB" id="4497058at2759"/>
<gene>
    <name evidence="1" type="ORF">BDW42DRAFT_161934</name>
</gene>